<evidence type="ECO:0000313" key="1">
    <source>
        <dbReference type="EMBL" id="MCW6036063.1"/>
    </source>
</evidence>
<name>A0ABT3L3H6_9CYAN</name>
<reference evidence="1 2" key="1">
    <citation type="submission" date="2021-08" db="EMBL/GenBank/DDBJ databases">
        <title>Draft genome sequence of Spirulina subsalsa with high tolerance to salinity and hype-accumulation of phycocyanin.</title>
        <authorList>
            <person name="Pei H."/>
            <person name="Jiang L."/>
        </authorList>
    </citation>
    <scope>NUCLEOTIDE SEQUENCE [LARGE SCALE GENOMIC DNA]</scope>
    <source>
        <strain evidence="1 2">FACHB-351</strain>
    </source>
</reference>
<comment type="caution">
    <text evidence="1">The sequence shown here is derived from an EMBL/GenBank/DDBJ whole genome shotgun (WGS) entry which is preliminary data.</text>
</comment>
<accession>A0ABT3L3H6</accession>
<proteinExistence type="predicted"/>
<gene>
    <name evidence="1" type="ORF">K4A83_07225</name>
</gene>
<organism evidence="1 2">
    <name type="scientific">Spirulina subsalsa FACHB-351</name>
    <dbReference type="NCBI Taxonomy" id="234711"/>
    <lineage>
        <taxon>Bacteria</taxon>
        <taxon>Bacillati</taxon>
        <taxon>Cyanobacteriota</taxon>
        <taxon>Cyanophyceae</taxon>
        <taxon>Spirulinales</taxon>
        <taxon>Spirulinaceae</taxon>
        <taxon>Spirulina</taxon>
    </lineage>
</organism>
<keyword evidence="2" id="KW-1185">Reference proteome</keyword>
<dbReference type="RefSeq" id="WP_265263799.1">
    <property type="nucleotide sequence ID" value="NZ_JAIHOM010000027.1"/>
</dbReference>
<sequence>MLSLSTFSVAVMALVIGGFIPPATATSFTSPLLVVEGDHFVTVPTETRFRDRPFNATTLQLIPTWSDACETYNLPGYCSYRRQYLFNNATVTNIGASTEYAQLILTPNVALSRGEALNYARMLSRGRMRLNRITEETRERILYDETDPEMGGGFVLELFRNNQGQVTQIIFSVVTP</sequence>
<dbReference type="EMBL" id="JAIHOM010000027">
    <property type="protein sequence ID" value="MCW6036063.1"/>
    <property type="molecule type" value="Genomic_DNA"/>
</dbReference>
<protein>
    <submittedName>
        <fullName evidence="1">Uncharacterized protein</fullName>
    </submittedName>
</protein>
<evidence type="ECO:0000313" key="2">
    <source>
        <dbReference type="Proteomes" id="UP001526426"/>
    </source>
</evidence>
<dbReference type="Proteomes" id="UP001526426">
    <property type="component" value="Unassembled WGS sequence"/>
</dbReference>